<name>A0A067T3A3_GALM3</name>
<sequence length="278" mass="29723">MGQSSISVVQVLLFSLFFGLARGYINQTLCLFGNCVQQDSKGRWCYAPDPHASQALNCSGGYARDTAMTAVMNVHLKQGLSIAYYSGVDNVRLGGVDFPFPSSGGIVHLCLSGKGGDESFQSLCEPIHKENDIYGLTGDPYCVLAVSQDFVSDGCYVPASGVVLTDDPSTSTLTSHIQSTSSAGSSSSHTITTTLVTLASASITTIVTNGATQTVIVAPQVSVNSDDFHYSEDVVLPIILSLFGVILVGLGVFVWWYKKRARERTSRPDILLTMKALW</sequence>
<dbReference type="Proteomes" id="UP000027222">
    <property type="component" value="Unassembled WGS sequence"/>
</dbReference>
<protein>
    <submittedName>
        <fullName evidence="3">Uncharacterized protein</fullName>
    </submittedName>
</protein>
<dbReference type="EMBL" id="KL142376">
    <property type="protein sequence ID" value="KDR77616.1"/>
    <property type="molecule type" value="Genomic_DNA"/>
</dbReference>
<accession>A0A067T3A3</accession>
<feature type="transmembrane region" description="Helical" evidence="1">
    <location>
        <begin position="234"/>
        <end position="257"/>
    </location>
</feature>
<keyword evidence="2" id="KW-0732">Signal</keyword>
<feature type="signal peptide" evidence="2">
    <location>
        <begin position="1"/>
        <end position="23"/>
    </location>
</feature>
<evidence type="ECO:0000256" key="1">
    <source>
        <dbReference type="SAM" id="Phobius"/>
    </source>
</evidence>
<organism evidence="3 4">
    <name type="scientific">Galerina marginata (strain CBS 339.88)</name>
    <dbReference type="NCBI Taxonomy" id="685588"/>
    <lineage>
        <taxon>Eukaryota</taxon>
        <taxon>Fungi</taxon>
        <taxon>Dikarya</taxon>
        <taxon>Basidiomycota</taxon>
        <taxon>Agaricomycotina</taxon>
        <taxon>Agaricomycetes</taxon>
        <taxon>Agaricomycetidae</taxon>
        <taxon>Agaricales</taxon>
        <taxon>Agaricineae</taxon>
        <taxon>Strophariaceae</taxon>
        <taxon>Galerina</taxon>
    </lineage>
</organism>
<keyword evidence="1" id="KW-0472">Membrane</keyword>
<gene>
    <name evidence="3" type="ORF">GALMADRAFT_95341</name>
</gene>
<reference evidence="4" key="1">
    <citation type="journal article" date="2014" name="Proc. Natl. Acad. Sci. U.S.A.">
        <title>Extensive sampling of basidiomycete genomes demonstrates inadequacy of the white-rot/brown-rot paradigm for wood decay fungi.</title>
        <authorList>
            <person name="Riley R."/>
            <person name="Salamov A.A."/>
            <person name="Brown D.W."/>
            <person name="Nagy L.G."/>
            <person name="Floudas D."/>
            <person name="Held B.W."/>
            <person name="Levasseur A."/>
            <person name="Lombard V."/>
            <person name="Morin E."/>
            <person name="Otillar R."/>
            <person name="Lindquist E.A."/>
            <person name="Sun H."/>
            <person name="LaButti K.M."/>
            <person name="Schmutz J."/>
            <person name="Jabbour D."/>
            <person name="Luo H."/>
            <person name="Baker S.E."/>
            <person name="Pisabarro A.G."/>
            <person name="Walton J.D."/>
            <person name="Blanchette R.A."/>
            <person name="Henrissat B."/>
            <person name="Martin F."/>
            <person name="Cullen D."/>
            <person name="Hibbett D.S."/>
            <person name="Grigoriev I.V."/>
        </authorList>
    </citation>
    <scope>NUCLEOTIDE SEQUENCE [LARGE SCALE GENOMIC DNA]</scope>
    <source>
        <strain evidence="4">CBS 339.88</strain>
    </source>
</reference>
<feature type="chain" id="PRO_5001649215" evidence="2">
    <location>
        <begin position="24"/>
        <end position="278"/>
    </location>
</feature>
<evidence type="ECO:0000313" key="3">
    <source>
        <dbReference type="EMBL" id="KDR77616.1"/>
    </source>
</evidence>
<keyword evidence="4" id="KW-1185">Reference proteome</keyword>
<evidence type="ECO:0000313" key="4">
    <source>
        <dbReference type="Proteomes" id="UP000027222"/>
    </source>
</evidence>
<dbReference type="AlphaFoldDB" id="A0A067T3A3"/>
<keyword evidence="1" id="KW-1133">Transmembrane helix</keyword>
<evidence type="ECO:0000256" key="2">
    <source>
        <dbReference type="SAM" id="SignalP"/>
    </source>
</evidence>
<dbReference type="HOGENOM" id="CLU_950102_0_0_1"/>
<dbReference type="OrthoDB" id="2966769at2759"/>
<keyword evidence="1" id="KW-0812">Transmembrane</keyword>
<proteinExistence type="predicted"/>